<dbReference type="InterPro" id="IPR005546">
    <property type="entry name" value="Autotransporte_beta"/>
</dbReference>
<dbReference type="Gene3D" id="2.160.20.20">
    <property type="match status" value="1"/>
</dbReference>
<protein>
    <submittedName>
        <fullName evidence="2">Autotransporter outer membrane beta-barrel domain-containing protein</fullName>
    </submittedName>
</protein>
<dbReference type="InterPro" id="IPR012332">
    <property type="entry name" value="Autotransporter_pectin_lyase_C"/>
</dbReference>
<feature type="domain" description="Autotransporter" evidence="1">
    <location>
        <begin position="521"/>
        <end position="795"/>
    </location>
</feature>
<dbReference type="CDD" id="cd01344">
    <property type="entry name" value="PL2_Passenger_AT"/>
    <property type="match status" value="1"/>
</dbReference>
<dbReference type="PANTHER" id="PTHR35037:SF3">
    <property type="entry name" value="C-TERMINAL REGION OF AIDA-LIKE PROTEIN"/>
    <property type="match status" value="1"/>
</dbReference>
<comment type="caution">
    <text evidence="2">The sequence shown here is derived from an EMBL/GenBank/DDBJ whole genome shotgun (WGS) entry which is preliminary data.</text>
</comment>
<sequence>MRMMQFTPKIASTFVRSRLSQIIATALILAGGASWAQAQSIGPGQTLVITPGSPREGTQVSLAGGTLIVRDANVGRISSASTAGGQPSSIQLYGATLNNASTSPSQVANSNAILDNSTVLGGMTLSSQRHSPERPRASITANESQISGHSFALNANAGGTLNASRTQLTSDMIAIRIGAAAVNLRSGSSAIGEENGIRMSYSTVLAAESPDSSYWGLLVDDSRLEGRAGAALSLAAGTHPEVMRVALQNNAVLVGGNGNIIEIGSDAAYDITARTSTLKGDITIADTATGALRFLDGLDLTGRILGPADVTVDQGGRWTLSGDSNTGNLTLGAGSDIFLGAAGSAAYPQLTVNGNYTGNGGTLHFNTVLAGDDAASSRMHVTGDTSGTTQVTVNNIAGAGAQTVNGIPLVQVDGASNGHLALQGRAIGGMYEYFLRKGTPGATNGNWYLTSAYTGNPCDINPALPECKPVDPTDPVDPVDPEVPVDPVPVLRPEPGAYLANQAAAVQMFQLRRHDRGEPGFDRARIGTWVRAGRDQLQANVAGQVDARTHINTLQLGSDVWRWGDGRGQVGVMLGTGEATTQAVSTLSGYGTRGKVKGKSAGVYLGWVQDAQSSAGLYVDGWLQAARFDNEVQGEGIARETYDSRTRSASLEAGYAWAIRSSEASTLYLQPQAQLTWTDYDGDSLVENNGTTVEDGRGGGLNSRLGVRLFGQGTLQGNRVQPFLAANWLRGQRDASMRFNSESLSAKTPENRYEVQAGAQLQLGQRWSAWGDLRVQRGDSGYRNHGAQVGLRAAW</sequence>
<dbReference type="SUPFAM" id="SSF103515">
    <property type="entry name" value="Autotransporter"/>
    <property type="match status" value="1"/>
</dbReference>
<dbReference type="PANTHER" id="PTHR35037">
    <property type="entry name" value="C-TERMINAL REGION OF AIDA-LIKE PROTEIN"/>
    <property type="match status" value="1"/>
</dbReference>
<dbReference type="Gene3D" id="2.40.128.130">
    <property type="entry name" value="Autotransporter beta-domain"/>
    <property type="match status" value="1"/>
</dbReference>
<evidence type="ECO:0000313" key="3">
    <source>
        <dbReference type="Proteomes" id="UP001208054"/>
    </source>
</evidence>
<dbReference type="NCBIfam" id="TIGR01414">
    <property type="entry name" value="autotrans_barl"/>
    <property type="match status" value="1"/>
</dbReference>
<dbReference type="InterPro" id="IPR006315">
    <property type="entry name" value="OM_autotransptr_brl_dom"/>
</dbReference>
<evidence type="ECO:0000259" key="1">
    <source>
        <dbReference type="PROSITE" id="PS51208"/>
    </source>
</evidence>
<dbReference type="SMART" id="SM00869">
    <property type="entry name" value="Autotransporter"/>
    <property type="match status" value="1"/>
</dbReference>
<dbReference type="SUPFAM" id="SSF51126">
    <property type="entry name" value="Pectin lyase-like"/>
    <property type="match status" value="1"/>
</dbReference>
<evidence type="ECO:0000313" key="2">
    <source>
        <dbReference type="EMBL" id="MCV0323901.1"/>
    </source>
</evidence>
<dbReference type="Proteomes" id="UP001208054">
    <property type="component" value="Unassembled WGS sequence"/>
</dbReference>
<dbReference type="EMBL" id="JAHWBK010000003">
    <property type="protein sequence ID" value="MCV0323901.1"/>
    <property type="molecule type" value="Genomic_DNA"/>
</dbReference>
<dbReference type="Pfam" id="PF18883">
    <property type="entry name" value="AC_1"/>
    <property type="match status" value="1"/>
</dbReference>
<reference evidence="2 3" key="1">
    <citation type="submission" date="2021-07" db="EMBL/GenBank/DDBJ databases">
        <title>Clinical implication of Pseudomonas aeruginosa: further insight on the antimicrobial resistance.</title>
        <authorList>
            <person name="Macori G."/>
            <person name="Fanning S."/>
            <person name="Alqahtani A."/>
        </authorList>
    </citation>
    <scope>NUCLEOTIDE SEQUENCE [LARGE SCALE GENOMIC DNA]</scope>
    <source>
        <strain evidence="2 3">CFS3442</strain>
    </source>
</reference>
<keyword evidence="3" id="KW-1185">Reference proteome</keyword>
<gene>
    <name evidence="2" type="ORF">KYJ44_06180</name>
</gene>
<accession>A0ABT2XE22</accession>
<dbReference type="InterPro" id="IPR051551">
    <property type="entry name" value="Autotransporter_adhesion"/>
</dbReference>
<proteinExistence type="predicted"/>
<dbReference type="Pfam" id="PF03797">
    <property type="entry name" value="Autotransporter"/>
    <property type="match status" value="1"/>
</dbReference>
<dbReference type="InterPro" id="IPR043990">
    <property type="entry name" value="AC_1"/>
</dbReference>
<name>A0ABT2XE22_9GAMM</name>
<dbReference type="PROSITE" id="PS51208">
    <property type="entry name" value="AUTOTRANSPORTER"/>
    <property type="match status" value="1"/>
</dbReference>
<dbReference type="InterPro" id="IPR036709">
    <property type="entry name" value="Autotransporte_beta_dom_sf"/>
</dbReference>
<dbReference type="InterPro" id="IPR011050">
    <property type="entry name" value="Pectin_lyase_fold/virulence"/>
</dbReference>
<organism evidence="2 3">
    <name type="scientific">Stenotrophomonas riyadhensis</name>
    <dbReference type="NCBI Taxonomy" id="2859893"/>
    <lineage>
        <taxon>Bacteria</taxon>
        <taxon>Pseudomonadati</taxon>
        <taxon>Pseudomonadota</taxon>
        <taxon>Gammaproteobacteria</taxon>
        <taxon>Lysobacterales</taxon>
        <taxon>Lysobacteraceae</taxon>
        <taxon>Stenotrophomonas</taxon>
    </lineage>
</organism>